<dbReference type="Pfam" id="PF00668">
    <property type="entry name" value="Condensation"/>
    <property type="match status" value="1"/>
</dbReference>
<dbReference type="AlphaFoldDB" id="K2SB52"/>
<dbReference type="InterPro" id="IPR042099">
    <property type="entry name" value="ANL_N_sf"/>
</dbReference>
<reference evidence="6 7" key="1">
    <citation type="journal article" date="2012" name="BMC Genomics">
        <title>Tools to kill: Genome of one of the most destructive plant pathogenic fungi Macrophomina phaseolina.</title>
        <authorList>
            <person name="Islam M.S."/>
            <person name="Haque M.S."/>
            <person name="Islam M.M."/>
            <person name="Emdad E.M."/>
            <person name="Halim A."/>
            <person name="Hossen Q.M.M."/>
            <person name="Hossain M.Z."/>
            <person name="Ahmed B."/>
            <person name="Rahim S."/>
            <person name="Rahman M.S."/>
            <person name="Alam M.M."/>
            <person name="Hou S."/>
            <person name="Wan X."/>
            <person name="Saito J.A."/>
            <person name="Alam M."/>
        </authorList>
    </citation>
    <scope>NUCLEOTIDE SEQUENCE [LARGE SCALE GENOMIC DNA]</scope>
    <source>
        <strain evidence="6 7">MS6</strain>
    </source>
</reference>
<dbReference type="PROSITE" id="PS00455">
    <property type="entry name" value="AMP_BINDING"/>
    <property type="match status" value="1"/>
</dbReference>
<evidence type="ECO:0000313" key="7">
    <source>
        <dbReference type="Proteomes" id="UP000007129"/>
    </source>
</evidence>
<dbReference type="eggNOG" id="KOG1178">
    <property type="taxonomic scope" value="Eukaryota"/>
</dbReference>
<evidence type="ECO:0000256" key="1">
    <source>
        <dbReference type="ARBA" id="ARBA00022450"/>
    </source>
</evidence>
<dbReference type="Gene3D" id="3.30.300.30">
    <property type="match status" value="1"/>
</dbReference>
<evidence type="ECO:0000313" key="6">
    <source>
        <dbReference type="EMBL" id="EKG19644.1"/>
    </source>
</evidence>
<dbReference type="Pfam" id="PF00550">
    <property type="entry name" value="PP-binding"/>
    <property type="match status" value="1"/>
</dbReference>
<organism evidence="6 7">
    <name type="scientific">Macrophomina phaseolina (strain MS6)</name>
    <name type="common">Charcoal rot fungus</name>
    <dbReference type="NCBI Taxonomy" id="1126212"/>
    <lineage>
        <taxon>Eukaryota</taxon>
        <taxon>Fungi</taxon>
        <taxon>Dikarya</taxon>
        <taxon>Ascomycota</taxon>
        <taxon>Pezizomycotina</taxon>
        <taxon>Dothideomycetes</taxon>
        <taxon>Dothideomycetes incertae sedis</taxon>
        <taxon>Botryosphaeriales</taxon>
        <taxon>Botryosphaeriaceae</taxon>
        <taxon>Macrophomina</taxon>
    </lineage>
</organism>
<dbReference type="Gene3D" id="3.30.559.10">
    <property type="entry name" value="Chloramphenicol acetyltransferase-like domain"/>
    <property type="match status" value="2"/>
</dbReference>
<dbReference type="PANTHER" id="PTHR45527">
    <property type="entry name" value="NONRIBOSOMAL PEPTIDE SYNTHETASE"/>
    <property type="match status" value="1"/>
</dbReference>
<dbReference type="Proteomes" id="UP000007129">
    <property type="component" value="Unassembled WGS sequence"/>
</dbReference>
<dbReference type="OrthoDB" id="416786at2759"/>
<dbReference type="SUPFAM" id="SSF56801">
    <property type="entry name" value="Acetyl-CoA synthetase-like"/>
    <property type="match status" value="1"/>
</dbReference>
<dbReference type="GO" id="GO:0005737">
    <property type="term" value="C:cytoplasm"/>
    <property type="evidence" value="ECO:0007669"/>
    <property type="project" value="TreeGrafter"/>
</dbReference>
<keyword evidence="1" id="KW-0596">Phosphopantetheine</keyword>
<gene>
    <name evidence="6" type="ORF">MPH_03076</name>
</gene>
<keyword evidence="2" id="KW-0597">Phosphoprotein</keyword>
<dbReference type="PANTHER" id="PTHR45527:SF3">
    <property type="entry name" value="SIDEROPHORE SYNTHETASE (EUROFUNG)"/>
    <property type="match status" value="1"/>
</dbReference>
<dbReference type="VEuPathDB" id="FungiDB:MPH_03076"/>
<dbReference type="HOGENOM" id="CLU_000022_60_3_1"/>
<protein>
    <submittedName>
        <fullName evidence="6">AMP-dependent synthetase/ligase</fullName>
    </submittedName>
</protein>
<dbReference type="Gene3D" id="3.30.559.30">
    <property type="entry name" value="Nonribosomal peptide synthetase, condensation domain"/>
    <property type="match status" value="1"/>
</dbReference>
<dbReference type="Gene3D" id="1.10.1200.10">
    <property type="entry name" value="ACP-like"/>
    <property type="match status" value="1"/>
</dbReference>
<dbReference type="InParanoid" id="K2SB52"/>
<dbReference type="PROSITE" id="PS50075">
    <property type="entry name" value="CARRIER"/>
    <property type="match status" value="1"/>
</dbReference>
<evidence type="ECO:0000259" key="5">
    <source>
        <dbReference type="PROSITE" id="PS50075"/>
    </source>
</evidence>
<dbReference type="STRING" id="1126212.K2SB52"/>
<dbReference type="InterPro" id="IPR000873">
    <property type="entry name" value="AMP-dep_synth/lig_dom"/>
</dbReference>
<dbReference type="Pfam" id="PF00501">
    <property type="entry name" value="AMP-binding"/>
    <property type="match status" value="1"/>
</dbReference>
<feature type="domain" description="Carrier" evidence="5">
    <location>
        <begin position="412"/>
        <end position="488"/>
    </location>
</feature>
<dbReference type="GO" id="GO:0016874">
    <property type="term" value="F:ligase activity"/>
    <property type="evidence" value="ECO:0007669"/>
    <property type="project" value="UniProtKB-KW"/>
</dbReference>
<dbReference type="GO" id="GO:0043041">
    <property type="term" value="P:amino acid activation for nonribosomal peptide biosynthetic process"/>
    <property type="evidence" value="ECO:0007669"/>
    <property type="project" value="TreeGrafter"/>
</dbReference>
<dbReference type="EMBL" id="AHHD01000160">
    <property type="protein sequence ID" value="EKG19644.1"/>
    <property type="molecule type" value="Genomic_DNA"/>
</dbReference>
<keyword evidence="3 6" id="KW-0436">Ligase</keyword>
<dbReference type="InterPro" id="IPR023213">
    <property type="entry name" value="CAT-like_dom_sf"/>
</dbReference>
<dbReference type="SUPFAM" id="SSF52777">
    <property type="entry name" value="CoA-dependent acyltransferases"/>
    <property type="match status" value="2"/>
</dbReference>
<comment type="similarity">
    <text evidence="4">Belongs to the NRP synthetase family.</text>
</comment>
<dbReference type="InterPro" id="IPR045851">
    <property type="entry name" value="AMP-bd_C_sf"/>
</dbReference>
<dbReference type="GO" id="GO:0044550">
    <property type="term" value="P:secondary metabolite biosynthetic process"/>
    <property type="evidence" value="ECO:0007669"/>
    <property type="project" value="TreeGrafter"/>
</dbReference>
<sequence length="876" mass="94422">MATQVRATTMLTSRRQHALATTILPHGTHLAIDASTFAHLTPTTPLPSLPAVPTSVLMYIVFTTGSTGTPKGVTINHATYTSSALPRARAVGYGPSWRVLDSASHAFDVSIDSMLLTTAHGGTVSIPSDAQRLDDINGAMRGLRVNYAGVTPSVARILEPDVIASLHALGLGGGEAAAARDVAEGGERTRIVIGYGPCECTIGCTMNGSPATGREYVSIGTGNGARVWIVDPDDQEKLVPVGAVGELLFEGPIVGQGYLNDPEKTAAAFIEAPAWLVAGWKGYAGRRGRLYKTGDLGKYDPDGSGGIVFAGRKDTQVKLRGQRVEPGEIESQLRSGLPSDVNVSAEVIVPQGTGGQSTTGQGRAALHGSYRYIPVNQIPVLISGKTDRERLRQFGQTVDLRQLDQDTTNTNRELSDLEKHLRQAWSEVLKIEAENIRVDDKHFALGGDSLAAMRLVSVCRAQGLDLSVINTLANPTLSATASVVRIIDFDAQKELAPFSMISQDVESARVEASLACGTDPSAIEDIYPSTPAQQPLFTFALKSTKAYIAQRVARIPSHIDLDGWKKAWEGVVAANAILRSRLAQLQEPGLQQVRDDSARDMVWIIHHVLYDGWSEPLVPEQVKTALHHQASPVPAQMRNFVAWLRSNPDATTQEFWRQELRGAVGPQFPRLPSRDYLPTPNALLERHIPLETGHAGSPFTTATLLRAAWALVASQHAGTDDVVFGETLTGRDVALRGVESIIGPLIATVPVRVRVRGRRTASVEEYLKAVQEGVLERTPHQHIGFQNIRPVSQDAQIACETGPGLVIQPEPEYVGDDLGFEHGDDVREALHFNADPVMLAFGIRKGGVGGVRLHPSHRFHCSCWRVEGSRAAAKPV</sequence>
<evidence type="ECO:0000256" key="3">
    <source>
        <dbReference type="ARBA" id="ARBA00022598"/>
    </source>
</evidence>
<evidence type="ECO:0000256" key="2">
    <source>
        <dbReference type="ARBA" id="ARBA00022553"/>
    </source>
</evidence>
<comment type="caution">
    <text evidence="6">The sequence shown here is derived from an EMBL/GenBank/DDBJ whole genome shotgun (WGS) entry which is preliminary data.</text>
</comment>
<dbReference type="InterPro" id="IPR001242">
    <property type="entry name" value="Condensation_dom"/>
</dbReference>
<name>K2SB52_MACPH</name>
<dbReference type="CDD" id="cd19545">
    <property type="entry name" value="FUM14_C_NRPS-like"/>
    <property type="match status" value="1"/>
</dbReference>
<dbReference type="FunFam" id="1.10.1200.10:FF:000005">
    <property type="entry name" value="Nonribosomal peptide synthetase 1"/>
    <property type="match status" value="1"/>
</dbReference>
<accession>K2SB52</accession>
<dbReference type="Gene3D" id="3.40.50.12780">
    <property type="entry name" value="N-terminal domain of ligase-like"/>
    <property type="match status" value="1"/>
</dbReference>
<evidence type="ECO:0000256" key="4">
    <source>
        <dbReference type="ARBA" id="ARBA00029454"/>
    </source>
</evidence>
<dbReference type="GO" id="GO:0031177">
    <property type="term" value="F:phosphopantetheine binding"/>
    <property type="evidence" value="ECO:0007669"/>
    <property type="project" value="TreeGrafter"/>
</dbReference>
<proteinExistence type="inferred from homology"/>
<dbReference type="SUPFAM" id="SSF47336">
    <property type="entry name" value="ACP-like"/>
    <property type="match status" value="1"/>
</dbReference>
<dbReference type="InterPro" id="IPR036736">
    <property type="entry name" value="ACP-like_sf"/>
</dbReference>
<dbReference type="InterPro" id="IPR009081">
    <property type="entry name" value="PP-bd_ACP"/>
</dbReference>
<dbReference type="InterPro" id="IPR020845">
    <property type="entry name" value="AMP-binding_CS"/>
</dbReference>